<dbReference type="GO" id="GO:0003723">
    <property type="term" value="F:RNA binding"/>
    <property type="evidence" value="ECO:0007669"/>
    <property type="project" value="InterPro"/>
</dbReference>
<feature type="coiled-coil region" evidence="5">
    <location>
        <begin position="163"/>
        <end position="216"/>
    </location>
</feature>
<dbReference type="PANTHER" id="PTHR13937:SF0">
    <property type="entry name" value="EUKARYOTIC TRANSLATION INITIATION FACTOR 3 SUBUNIT C-RELATED"/>
    <property type="match status" value="1"/>
</dbReference>
<feature type="region of interest" description="Disordered" evidence="6">
    <location>
        <begin position="231"/>
        <end position="253"/>
    </location>
</feature>
<proteinExistence type="inferred from homology"/>
<dbReference type="PANTHER" id="PTHR13937">
    <property type="entry name" value="EUKARYOTIC TRANSLATION INITATION FACTOR 3, SUBUNIT 8 EIF3S8 -RELATED"/>
    <property type="match status" value="1"/>
</dbReference>
<dbReference type="OrthoDB" id="29647at2759"/>
<dbReference type="GO" id="GO:0005852">
    <property type="term" value="C:eukaryotic translation initiation factor 3 complex"/>
    <property type="evidence" value="ECO:0007669"/>
    <property type="project" value="UniProtKB-UniRule"/>
</dbReference>
<gene>
    <name evidence="4" type="primary">NIP1</name>
    <name evidence="8" type="ORF">OBBRIDRAFT_757454</name>
</gene>
<dbReference type="Pfam" id="PF01399">
    <property type="entry name" value="PCI"/>
    <property type="match status" value="1"/>
</dbReference>
<dbReference type="EMBL" id="KV722441">
    <property type="protein sequence ID" value="OCH88889.1"/>
    <property type="molecule type" value="Genomic_DNA"/>
</dbReference>
<keyword evidence="1 4" id="KW-0963">Cytoplasm</keyword>
<feature type="region of interest" description="Disordered" evidence="6">
    <location>
        <begin position="814"/>
        <end position="877"/>
    </location>
</feature>
<keyword evidence="2 4" id="KW-0396">Initiation factor</keyword>
<dbReference type="GO" id="GO:0001732">
    <property type="term" value="P:formation of cytoplasmic translation initiation complex"/>
    <property type="evidence" value="ECO:0007669"/>
    <property type="project" value="UniProtKB-UniRule"/>
</dbReference>
<comment type="subcellular location">
    <subcellularLocation>
        <location evidence="4">Cytoplasm</location>
    </subcellularLocation>
</comment>
<reference evidence="8 9" key="1">
    <citation type="submission" date="2016-07" db="EMBL/GenBank/DDBJ databases">
        <title>Draft genome of the white-rot fungus Obba rivulosa 3A-2.</title>
        <authorList>
            <consortium name="DOE Joint Genome Institute"/>
            <person name="Miettinen O."/>
            <person name="Riley R."/>
            <person name="Acob R."/>
            <person name="Barry K."/>
            <person name="Cullen D."/>
            <person name="De Vries R."/>
            <person name="Hainaut M."/>
            <person name="Hatakka A."/>
            <person name="Henrissat B."/>
            <person name="Hilden K."/>
            <person name="Kuo R."/>
            <person name="Labutti K."/>
            <person name="Lipzen A."/>
            <person name="Makela M.R."/>
            <person name="Sandor L."/>
            <person name="Spatafora J.W."/>
            <person name="Grigoriev I.V."/>
            <person name="Hibbett D.S."/>
        </authorList>
    </citation>
    <scope>NUCLEOTIDE SEQUENCE [LARGE SCALE GENOMIC DNA]</scope>
    <source>
        <strain evidence="8 9">3A-2</strain>
    </source>
</reference>
<comment type="function">
    <text evidence="4">Component of the eukaryotic translation initiation factor 3 (eIF-3) complex, which is involved in protein synthesis of a specialized repertoire of mRNAs and, together with other initiation factors, stimulates binding of mRNA and methionyl-tRNAi to the 40S ribosome. The eIF-3 complex specifically targets and initiates translation of a subset of mRNAs involved in cell proliferation.</text>
</comment>
<dbReference type="FunFam" id="1.10.10.10:FF:000300">
    <property type="entry name" value="Eukaryotic translation initiation factor 3 subunit C"/>
    <property type="match status" value="1"/>
</dbReference>
<dbReference type="GO" id="GO:0003743">
    <property type="term" value="F:translation initiation factor activity"/>
    <property type="evidence" value="ECO:0007669"/>
    <property type="project" value="UniProtKB-UniRule"/>
</dbReference>
<dbReference type="SMART" id="SM00088">
    <property type="entry name" value="PINT"/>
    <property type="match status" value="1"/>
</dbReference>
<feature type="compositionally biased region" description="Low complexity" evidence="6">
    <location>
        <begin position="32"/>
        <end position="42"/>
    </location>
</feature>
<keyword evidence="3 4" id="KW-0648">Protein biosynthesis</keyword>
<dbReference type="PROSITE" id="PS50250">
    <property type="entry name" value="PCI"/>
    <property type="match status" value="1"/>
</dbReference>
<feature type="compositionally biased region" description="Acidic residues" evidence="6">
    <location>
        <begin position="54"/>
        <end position="75"/>
    </location>
</feature>
<dbReference type="Pfam" id="PF05470">
    <property type="entry name" value="eIF-3c_N"/>
    <property type="match status" value="1"/>
</dbReference>
<evidence type="ECO:0000256" key="1">
    <source>
        <dbReference type="ARBA" id="ARBA00022490"/>
    </source>
</evidence>
<sequence>MSRFFRQAGDSDSESESSEEELMSSEGEGEAPKSAAAAAKPAMSRFLRTAGDSSDSESESESDEEESDISEDEAEKEQQQKRSRFLRTGSDESESEDEDVKRVVKSAKDKRLEEMEATGKVMDNALKINDWVAISNEFDKLVRMAQRQQNVAEPVPPFYIRTLVNLEAALNSAVAKEKEARKKMNASNARALSAMKQKVKKVIKEHEVDIKRFQADPETFEREWQAAAVPETAAKSKKAKRKAEGEEEEQDEFTTVGKGGKAIQFTSEGIFKNLQLVQEARGKKNTDRAEQIRILEKLLEVAATVYQRIRVLLALVSSRFDYNSSVTTHMPVDLWVAAQREVDQLIAIVAENPAYVVQEITDDYDELAERSPETEKDGVVRIRGSIISFVDRLDDEFTKSLQNIDPHGTEYVERLKDEKGLYCTICRAQALYEQYKQEDPLGRVIMRRLEHIYSKPDAVVHALEAAVASADIKPSIILPADGKTSTLIHSLCVHLYKSDNSFLRTRAMLSHIYHYALHNDFHTARDMLLMSHLQESIYSADVATQILYNRTVVQLGLSAFRCGLIKEAQAILQDIFSTQRVKELLAQGVHQQRYQVLTPEQEKAERQRQLPFHMHINTELLEAAFLVSSMLVEIPLLASIDNEEQRRKTISKPFRRLLDFADRQVFTGPPESTRDHIMQASKALQNGEWEKCRDLIQSIKIWSLMPEAASVKDMLAKRIQEEGLRTYLFTYAPHYSTLSLSLLSRTFSLPLRTVTSVVSKMIWNEELSASLDQAAGVVVFQRIELSRPQQLAQILADKVNSMVEQNEKTLDNKLGVTAGWGDRADGAKGDKRGEQTQERRGRGERNRGGVRGGARGGRGARFAQGLGSQMAGTQSRR</sequence>
<name>A0A8E2AVK0_9APHY</name>
<dbReference type="InterPro" id="IPR000717">
    <property type="entry name" value="PCI_dom"/>
</dbReference>
<dbReference type="InterPro" id="IPR008905">
    <property type="entry name" value="EIF3C_N_dom"/>
</dbReference>
<feature type="compositionally biased region" description="Basic and acidic residues" evidence="6">
    <location>
        <begin position="99"/>
        <end position="109"/>
    </location>
</feature>
<protein>
    <recommendedName>
        <fullName evidence="4">Eukaryotic translation initiation factor 3 subunit C</fullName>
        <shortName evidence="4">eIF3c</shortName>
    </recommendedName>
    <alternativeName>
        <fullName evidence="4">Eukaryotic translation initiation factor 3 93 kDa subunit homolog</fullName>
        <shortName evidence="4">eIF3 p93</shortName>
    </alternativeName>
    <alternativeName>
        <fullName evidence="4">Translation initiation factor eIF3, p93 subunit homolog</fullName>
    </alternativeName>
</protein>
<accession>A0A8E2AVK0</accession>
<dbReference type="Proteomes" id="UP000250043">
    <property type="component" value="Unassembled WGS sequence"/>
</dbReference>
<evidence type="ECO:0000256" key="6">
    <source>
        <dbReference type="SAM" id="MobiDB-lite"/>
    </source>
</evidence>
<evidence type="ECO:0000259" key="7">
    <source>
        <dbReference type="PROSITE" id="PS50250"/>
    </source>
</evidence>
<comment type="similarity">
    <text evidence="4">Belongs to the eIF-3 subunit C family.</text>
</comment>
<evidence type="ECO:0000256" key="3">
    <source>
        <dbReference type="ARBA" id="ARBA00022917"/>
    </source>
</evidence>
<evidence type="ECO:0000256" key="2">
    <source>
        <dbReference type="ARBA" id="ARBA00022540"/>
    </source>
</evidence>
<keyword evidence="5" id="KW-0175">Coiled coil</keyword>
<dbReference type="InterPro" id="IPR058999">
    <property type="entry name" value="EIF3CL_C"/>
</dbReference>
<dbReference type="Pfam" id="PF26569">
    <property type="entry name" value="EIF3CL_C"/>
    <property type="match status" value="1"/>
</dbReference>
<feature type="region of interest" description="Disordered" evidence="6">
    <location>
        <begin position="1"/>
        <end position="109"/>
    </location>
</feature>
<dbReference type="HAMAP" id="MF_03002">
    <property type="entry name" value="eIF3c"/>
    <property type="match status" value="1"/>
</dbReference>
<dbReference type="SUPFAM" id="SSF46785">
    <property type="entry name" value="Winged helix' DNA-binding domain"/>
    <property type="match status" value="1"/>
</dbReference>
<keyword evidence="9" id="KW-1185">Reference proteome</keyword>
<feature type="domain" description="PCI" evidence="7">
    <location>
        <begin position="612"/>
        <end position="785"/>
    </location>
</feature>
<dbReference type="InterPro" id="IPR027516">
    <property type="entry name" value="EIF3C"/>
</dbReference>
<dbReference type="InterPro" id="IPR036390">
    <property type="entry name" value="WH_DNA-bd_sf"/>
</dbReference>
<organism evidence="8 9">
    <name type="scientific">Obba rivulosa</name>
    <dbReference type="NCBI Taxonomy" id="1052685"/>
    <lineage>
        <taxon>Eukaryota</taxon>
        <taxon>Fungi</taxon>
        <taxon>Dikarya</taxon>
        <taxon>Basidiomycota</taxon>
        <taxon>Agaricomycotina</taxon>
        <taxon>Agaricomycetes</taxon>
        <taxon>Polyporales</taxon>
        <taxon>Gelatoporiaceae</taxon>
        <taxon>Obba</taxon>
    </lineage>
</organism>
<evidence type="ECO:0000313" key="9">
    <source>
        <dbReference type="Proteomes" id="UP000250043"/>
    </source>
</evidence>
<evidence type="ECO:0000256" key="5">
    <source>
        <dbReference type="SAM" id="Coils"/>
    </source>
</evidence>
<dbReference type="GO" id="GO:0033290">
    <property type="term" value="C:eukaryotic 48S preinitiation complex"/>
    <property type="evidence" value="ECO:0007669"/>
    <property type="project" value="UniProtKB-UniRule"/>
</dbReference>
<comment type="subunit">
    <text evidence="4">Component of the eukaryotic translation initiation factor 3 (eIF-3) complex.</text>
</comment>
<evidence type="ECO:0000256" key="4">
    <source>
        <dbReference type="HAMAP-Rule" id="MF_03002"/>
    </source>
</evidence>
<feature type="compositionally biased region" description="Basic and acidic residues" evidence="6">
    <location>
        <begin position="822"/>
        <end position="847"/>
    </location>
</feature>
<dbReference type="AlphaFoldDB" id="A0A8E2AVK0"/>
<dbReference type="GO" id="GO:0016282">
    <property type="term" value="C:eukaryotic 43S preinitiation complex"/>
    <property type="evidence" value="ECO:0007669"/>
    <property type="project" value="UniProtKB-UniRule"/>
</dbReference>
<feature type="compositionally biased region" description="Gly residues" evidence="6">
    <location>
        <begin position="849"/>
        <end position="859"/>
    </location>
</feature>
<dbReference type="GO" id="GO:0031369">
    <property type="term" value="F:translation initiation factor binding"/>
    <property type="evidence" value="ECO:0007669"/>
    <property type="project" value="InterPro"/>
</dbReference>
<feature type="compositionally biased region" description="Acidic residues" evidence="6">
    <location>
        <begin position="11"/>
        <end position="29"/>
    </location>
</feature>
<evidence type="ECO:0000313" key="8">
    <source>
        <dbReference type="EMBL" id="OCH88889.1"/>
    </source>
</evidence>